<evidence type="ECO:0000313" key="3">
    <source>
        <dbReference type="Proteomes" id="UP000191980"/>
    </source>
</evidence>
<dbReference type="InterPro" id="IPR036465">
    <property type="entry name" value="vWFA_dom_sf"/>
</dbReference>
<proteinExistence type="predicted"/>
<dbReference type="Proteomes" id="UP000191980">
    <property type="component" value="Unassembled WGS sequence"/>
</dbReference>
<dbReference type="EMBL" id="LPUF01000001">
    <property type="protein sequence ID" value="OQK16782.1"/>
    <property type="molecule type" value="Genomic_DNA"/>
</dbReference>
<reference evidence="2 3" key="1">
    <citation type="submission" date="2015-12" db="EMBL/GenBank/DDBJ databases">
        <authorList>
            <person name="Shamseldin A."/>
            <person name="Moawad H."/>
            <person name="Abd El-Rahim W.M."/>
            <person name="Sadowsky M.J."/>
        </authorList>
    </citation>
    <scope>NUCLEOTIDE SEQUENCE [LARGE SCALE GENOMIC DNA]</scope>
    <source>
        <strain evidence="2 3">WF1</strain>
    </source>
</reference>
<keyword evidence="3" id="KW-1185">Reference proteome</keyword>
<feature type="domain" description="DUF58" evidence="1">
    <location>
        <begin position="61"/>
        <end position="248"/>
    </location>
</feature>
<accession>A0A1V8M5E5</accession>
<organism evidence="2 3">
    <name type="scientific">Methyloprofundus sedimenti</name>
    <dbReference type="NCBI Taxonomy" id="1420851"/>
    <lineage>
        <taxon>Bacteria</taxon>
        <taxon>Pseudomonadati</taxon>
        <taxon>Pseudomonadota</taxon>
        <taxon>Gammaproteobacteria</taxon>
        <taxon>Methylococcales</taxon>
        <taxon>Methylococcaceae</taxon>
        <taxon>Methyloprofundus</taxon>
    </lineage>
</organism>
<dbReference type="Pfam" id="PF01882">
    <property type="entry name" value="DUF58"/>
    <property type="match status" value="1"/>
</dbReference>
<evidence type="ECO:0000259" key="1">
    <source>
        <dbReference type="Pfam" id="PF01882"/>
    </source>
</evidence>
<dbReference type="SUPFAM" id="SSF53300">
    <property type="entry name" value="vWA-like"/>
    <property type="match status" value="1"/>
</dbReference>
<name>A0A1V8M5E5_9GAMM</name>
<dbReference type="AlphaFoldDB" id="A0A1V8M5E5"/>
<gene>
    <name evidence="2" type="ORF">AU255_02425</name>
</gene>
<dbReference type="RefSeq" id="WP_080521403.1">
    <property type="nucleotide sequence ID" value="NZ_LPUF01000001.1"/>
</dbReference>
<comment type="caution">
    <text evidence="2">The sequence shown here is derived from an EMBL/GenBank/DDBJ whole genome shotgun (WGS) entry which is preliminary data.</text>
</comment>
<dbReference type="PANTHER" id="PTHR33608:SF6">
    <property type="entry name" value="BLL2464 PROTEIN"/>
    <property type="match status" value="1"/>
</dbReference>
<protein>
    <submittedName>
        <fullName evidence="2">MxaS protein</fullName>
    </submittedName>
</protein>
<dbReference type="PANTHER" id="PTHR33608">
    <property type="entry name" value="BLL2464 PROTEIN"/>
    <property type="match status" value="1"/>
</dbReference>
<dbReference type="InterPro" id="IPR002881">
    <property type="entry name" value="DUF58"/>
</dbReference>
<evidence type="ECO:0000313" key="2">
    <source>
        <dbReference type="EMBL" id="OQK16782.1"/>
    </source>
</evidence>
<sequence>MIENNIFYYRKAAQYNVFPGAHAGKIVGNGLLFKQHKPLIAAPDPRHIDLRASMLNPFAQYQVKSFQQQSRLDVFLLADLSASMSYQGQYNKQHVLVDCLLSVAKSAHATGDRFGFVGCGQLIDPQLLISPANLQQGRVTEMAKQIQQSVLTGQAESFTQAADYLPDSSALVFLLSDFYMPINNIQQQMQRLNKHTVVPLVLWDQHESSALPRWGVVKFSDLEQGKTRTLWMRPSLQKKIQTAFAQRKQQLQHCFRSFGCEPLFLKQGYRAESISQYFLQLAG</sequence>
<dbReference type="OrthoDB" id="7779014at2"/>
<dbReference type="STRING" id="1420851.AU255_02425"/>